<reference evidence="2 4" key="2">
    <citation type="journal article" date="2013" name="Nature">
        <title>Insights into bilaterian evolution from three spiralian genomes.</title>
        <authorList>
            <person name="Simakov O."/>
            <person name="Marletaz F."/>
            <person name="Cho S.J."/>
            <person name="Edsinger-Gonzales E."/>
            <person name="Havlak P."/>
            <person name="Hellsten U."/>
            <person name="Kuo D.H."/>
            <person name="Larsson T."/>
            <person name="Lv J."/>
            <person name="Arendt D."/>
            <person name="Savage R."/>
            <person name="Osoegawa K."/>
            <person name="de Jong P."/>
            <person name="Grimwood J."/>
            <person name="Chapman J.A."/>
            <person name="Shapiro H."/>
            <person name="Aerts A."/>
            <person name="Otillar R.P."/>
            <person name="Terry A.Y."/>
            <person name="Boore J.L."/>
            <person name="Grigoriev I.V."/>
            <person name="Lindberg D.R."/>
            <person name="Seaver E.C."/>
            <person name="Weisblat D.A."/>
            <person name="Putnam N.H."/>
            <person name="Rokhsar D.S."/>
        </authorList>
    </citation>
    <scope>NUCLEOTIDE SEQUENCE</scope>
    <source>
        <strain evidence="2 4">I ESC-2004</strain>
    </source>
</reference>
<dbReference type="EnsemblMetazoa" id="CapteT204000">
    <property type="protein sequence ID" value="CapteP204000"/>
    <property type="gene ID" value="CapteG204000"/>
</dbReference>
<feature type="chain" id="PRO_5008788391" evidence="1">
    <location>
        <begin position="18"/>
        <end position="179"/>
    </location>
</feature>
<dbReference type="Proteomes" id="UP000014760">
    <property type="component" value="Unassembled WGS sequence"/>
</dbReference>
<protein>
    <submittedName>
        <fullName evidence="2 3">Uncharacterized protein</fullName>
    </submittedName>
</protein>
<feature type="signal peptide" evidence="1">
    <location>
        <begin position="1"/>
        <end position="17"/>
    </location>
</feature>
<dbReference type="AlphaFoldDB" id="R7UVL0"/>
<dbReference type="OrthoDB" id="10620915at2759"/>
<gene>
    <name evidence="2" type="ORF">CAPTEDRAFT_204000</name>
</gene>
<sequence length="179" mass="20705">MLPVYLLLTCLLGATYARAVEHPKRHFRSAKPLGVHVHRSYMYMSRYDSVVIKCHVRMPKGIPMPMHVPDIHFGVVYCWLMSGVLIMSHKEKDEEIQYRHRTVVPLSNGFPGVRISPSQHVTKSDGKTEHERIVKYIRLSPPLFRFLNYGENVFFCQANSHTPEGRSEYGSAYFTINKI</sequence>
<reference evidence="3" key="3">
    <citation type="submission" date="2015-06" db="UniProtKB">
        <authorList>
            <consortium name="EnsemblMetazoa"/>
        </authorList>
    </citation>
    <scope>IDENTIFICATION</scope>
</reference>
<organism evidence="2">
    <name type="scientific">Capitella teleta</name>
    <name type="common">Polychaete worm</name>
    <dbReference type="NCBI Taxonomy" id="283909"/>
    <lineage>
        <taxon>Eukaryota</taxon>
        <taxon>Metazoa</taxon>
        <taxon>Spiralia</taxon>
        <taxon>Lophotrochozoa</taxon>
        <taxon>Annelida</taxon>
        <taxon>Polychaeta</taxon>
        <taxon>Sedentaria</taxon>
        <taxon>Scolecida</taxon>
        <taxon>Capitellidae</taxon>
        <taxon>Capitella</taxon>
    </lineage>
</organism>
<dbReference type="EMBL" id="AMQN01006098">
    <property type="status" value="NOT_ANNOTATED_CDS"/>
    <property type="molecule type" value="Genomic_DNA"/>
</dbReference>
<evidence type="ECO:0000256" key="1">
    <source>
        <dbReference type="SAM" id="SignalP"/>
    </source>
</evidence>
<evidence type="ECO:0000313" key="3">
    <source>
        <dbReference type="EnsemblMetazoa" id="CapteP204000"/>
    </source>
</evidence>
<accession>R7UVL0</accession>
<keyword evidence="1" id="KW-0732">Signal</keyword>
<name>R7UVL0_CAPTE</name>
<dbReference type="HOGENOM" id="CLU_1504848_0_0_1"/>
<dbReference type="EMBL" id="KB297594">
    <property type="protein sequence ID" value="ELU10344.1"/>
    <property type="molecule type" value="Genomic_DNA"/>
</dbReference>
<reference evidence="4" key="1">
    <citation type="submission" date="2012-12" db="EMBL/GenBank/DDBJ databases">
        <authorList>
            <person name="Hellsten U."/>
            <person name="Grimwood J."/>
            <person name="Chapman J.A."/>
            <person name="Shapiro H."/>
            <person name="Aerts A."/>
            <person name="Otillar R.P."/>
            <person name="Terry A.Y."/>
            <person name="Boore J.L."/>
            <person name="Simakov O."/>
            <person name="Marletaz F."/>
            <person name="Cho S.-J."/>
            <person name="Edsinger-Gonzales E."/>
            <person name="Havlak P."/>
            <person name="Kuo D.-H."/>
            <person name="Larsson T."/>
            <person name="Lv J."/>
            <person name="Arendt D."/>
            <person name="Savage R."/>
            <person name="Osoegawa K."/>
            <person name="de Jong P."/>
            <person name="Lindberg D.R."/>
            <person name="Seaver E.C."/>
            <person name="Weisblat D.A."/>
            <person name="Putnam N.H."/>
            <person name="Grigoriev I.V."/>
            <person name="Rokhsar D.S."/>
        </authorList>
    </citation>
    <scope>NUCLEOTIDE SEQUENCE</scope>
    <source>
        <strain evidence="4">I ESC-2004</strain>
    </source>
</reference>
<proteinExistence type="predicted"/>
<evidence type="ECO:0000313" key="2">
    <source>
        <dbReference type="EMBL" id="ELU10344.1"/>
    </source>
</evidence>
<keyword evidence="4" id="KW-1185">Reference proteome</keyword>
<evidence type="ECO:0000313" key="4">
    <source>
        <dbReference type="Proteomes" id="UP000014760"/>
    </source>
</evidence>